<dbReference type="EMBL" id="AMZH03002695">
    <property type="protein sequence ID" value="RRT74712.1"/>
    <property type="molecule type" value="Genomic_DNA"/>
</dbReference>
<comment type="caution">
    <text evidence="1">The sequence shown here is derived from an EMBL/GenBank/DDBJ whole genome shotgun (WGS) entry which is preliminary data.</text>
</comment>
<organism evidence="1 2">
    <name type="scientific">Ensete ventricosum</name>
    <name type="common">Abyssinian banana</name>
    <name type="synonym">Musa ensete</name>
    <dbReference type="NCBI Taxonomy" id="4639"/>
    <lineage>
        <taxon>Eukaryota</taxon>
        <taxon>Viridiplantae</taxon>
        <taxon>Streptophyta</taxon>
        <taxon>Embryophyta</taxon>
        <taxon>Tracheophyta</taxon>
        <taxon>Spermatophyta</taxon>
        <taxon>Magnoliopsida</taxon>
        <taxon>Liliopsida</taxon>
        <taxon>Zingiberales</taxon>
        <taxon>Musaceae</taxon>
        <taxon>Ensete</taxon>
    </lineage>
</organism>
<sequence>MTIRIGQRQVYASGRGSNDAVRNSLGVHWKVIEGIGSLLGWRKGVRQKKTETRQKIVEVAETLTESWEGHDVYRIDGGDRLIRHGGPTLSLGKVSYRAPYTYYPHIATDASEEQIARTRTVTFGKTLLGTHSPVTLASDQPNKTTPF</sequence>
<accession>A0A427AET2</accession>
<name>A0A427AET2_ENSVE</name>
<dbReference type="AlphaFoldDB" id="A0A427AET2"/>
<reference evidence="1 2" key="1">
    <citation type="journal article" date="2014" name="Agronomy (Basel)">
        <title>A Draft Genome Sequence for Ensete ventricosum, the Drought-Tolerant Tree Against Hunger.</title>
        <authorList>
            <person name="Harrison J."/>
            <person name="Moore K.A."/>
            <person name="Paszkiewicz K."/>
            <person name="Jones T."/>
            <person name="Grant M."/>
            <person name="Ambacheew D."/>
            <person name="Muzemil S."/>
            <person name="Studholme D.J."/>
        </authorList>
    </citation>
    <scope>NUCLEOTIDE SEQUENCE [LARGE SCALE GENOMIC DNA]</scope>
</reference>
<gene>
    <name evidence="1" type="ORF">B296_00005571</name>
</gene>
<evidence type="ECO:0000313" key="2">
    <source>
        <dbReference type="Proteomes" id="UP000287651"/>
    </source>
</evidence>
<protein>
    <submittedName>
        <fullName evidence="1">Uncharacterized protein</fullName>
    </submittedName>
</protein>
<evidence type="ECO:0000313" key="1">
    <source>
        <dbReference type="EMBL" id="RRT74712.1"/>
    </source>
</evidence>
<dbReference type="Proteomes" id="UP000287651">
    <property type="component" value="Unassembled WGS sequence"/>
</dbReference>
<proteinExistence type="predicted"/>